<protein>
    <submittedName>
        <fullName evidence="2">Flagellar hook-length control protein</fullName>
    </submittedName>
</protein>
<keyword evidence="2" id="KW-0969">Cilium</keyword>
<feature type="compositionally biased region" description="Polar residues" evidence="1">
    <location>
        <begin position="113"/>
        <end position="123"/>
    </location>
</feature>
<feature type="compositionally biased region" description="Polar residues" evidence="1">
    <location>
        <begin position="1"/>
        <end position="16"/>
    </location>
</feature>
<feature type="compositionally biased region" description="Polar residues" evidence="1">
    <location>
        <begin position="66"/>
        <end position="76"/>
    </location>
</feature>
<accession>B9Z3I0</accession>
<comment type="caution">
    <text evidence="2">The sequence shown here is derived from an EMBL/GenBank/DDBJ whole genome shotgun (WGS) entry which is preliminary data.</text>
</comment>
<reference evidence="2 3" key="1">
    <citation type="submission" date="2009-02" db="EMBL/GenBank/DDBJ databases">
        <title>Sequencing of the draft genome and assembly of Lutiella nitroferrum 2002.</title>
        <authorList>
            <consortium name="US DOE Joint Genome Institute (JGI-PGF)"/>
            <person name="Lucas S."/>
            <person name="Copeland A."/>
            <person name="Lapidus A."/>
            <person name="Glavina del Rio T."/>
            <person name="Tice H."/>
            <person name="Bruce D."/>
            <person name="Goodwin L."/>
            <person name="Pitluck S."/>
            <person name="Larimer F."/>
            <person name="Land M.L."/>
            <person name="Hauser L."/>
            <person name="Coates J.D."/>
        </authorList>
    </citation>
    <scope>NUCLEOTIDE SEQUENCE [LARGE SCALE GENOMIC DNA]</scope>
    <source>
        <strain evidence="2 3">2002</strain>
    </source>
</reference>
<evidence type="ECO:0000313" key="2">
    <source>
        <dbReference type="EMBL" id="EEG08407.1"/>
    </source>
</evidence>
<feature type="region of interest" description="Disordered" evidence="1">
    <location>
        <begin position="1"/>
        <end position="123"/>
    </location>
</feature>
<keyword evidence="2" id="KW-0282">Flagellum</keyword>
<gene>
    <name evidence="2" type="ORF">FuraDRAFT_1915</name>
</gene>
<feature type="compositionally biased region" description="Low complexity" evidence="1">
    <location>
        <begin position="77"/>
        <end position="102"/>
    </location>
</feature>
<name>B9Z3I0_9NEIS</name>
<dbReference type="Proteomes" id="UP000003165">
    <property type="component" value="Unassembled WGS sequence"/>
</dbReference>
<sequence>MNIAGSTASIGYTTVAPSAAYRTDRDPLPESTPDTSVDSSPLASAAAGITVPRRSESIAQVESELSRQLTVSQTTGTEADSAAPDATATSTRKASAAATAYADNPESAPPSRPTQTDTAGQLNATAQLAVTQYQAHQALLDTGNDSSPRRISLSA</sequence>
<dbReference type="AlphaFoldDB" id="B9Z3I0"/>
<keyword evidence="3" id="KW-1185">Reference proteome</keyword>
<keyword evidence="2" id="KW-0966">Cell projection</keyword>
<dbReference type="EMBL" id="ACIS01000005">
    <property type="protein sequence ID" value="EEG08407.1"/>
    <property type="molecule type" value="Genomic_DNA"/>
</dbReference>
<evidence type="ECO:0000313" key="3">
    <source>
        <dbReference type="Proteomes" id="UP000003165"/>
    </source>
</evidence>
<proteinExistence type="predicted"/>
<evidence type="ECO:0000256" key="1">
    <source>
        <dbReference type="SAM" id="MobiDB-lite"/>
    </source>
</evidence>
<organism evidence="2 3">
    <name type="scientific">Pseudogulbenkiania ferrooxidans 2002</name>
    <dbReference type="NCBI Taxonomy" id="279714"/>
    <lineage>
        <taxon>Bacteria</taxon>
        <taxon>Pseudomonadati</taxon>
        <taxon>Pseudomonadota</taxon>
        <taxon>Betaproteobacteria</taxon>
        <taxon>Neisseriales</taxon>
        <taxon>Chromobacteriaceae</taxon>
        <taxon>Pseudogulbenkiania</taxon>
    </lineage>
</organism>
<dbReference type="RefSeq" id="WP_008953935.1">
    <property type="nucleotide sequence ID" value="NZ_ACIS01000005.1"/>
</dbReference>
<feature type="compositionally biased region" description="Polar residues" evidence="1">
    <location>
        <begin position="32"/>
        <end position="42"/>
    </location>
</feature>